<dbReference type="EMBL" id="HG996476">
    <property type="protein sequence ID" value="CAG1854786.1"/>
    <property type="molecule type" value="Genomic_DNA"/>
</dbReference>
<evidence type="ECO:0000313" key="1">
    <source>
        <dbReference type="EMBL" id="CAG1854786.1"/>
    </source>
</evidence>
<sequence length="84" mass="9358">MWGTRQNVETSCSVIRVNIRWLCHSRCRVSQRLCALLSAPVTSARGCPECPRYFVGFALLSLPRLDLEEAPVVEGEGHPSMILS</sequence>
<protein>
    <submittedName>
        <fullName evidence="1">(wild Malaysian banana) hypothetical protein</fullName>
    </submittedName>
</protein>
<gene>
    <name evidence="1" type="ORF">GSMUA_330120.1</name>
</gene>
<accession>A0A8D7FGF6</accession>
<reference evidence="1" key="1">
    <citation type="submission" date="2021-03" db="EMBL/GenBank/DDBJ databases">
        <authorList>
            <consortium name="Genoscope - CEA"/>
            <person name="William W."/>
        </authorList>
    </citation>
    <scope>NUCLEOTIDE SEQUENCE</scope>
    <source>
        <strain evidence="1">Doubled-haploid Pahang</strain>
    </source>
</reference>
<dbReference type="AlphaFoldDB" id="A0A8D7FGF6"/>
<proteinExistence type="predicted"/>
<organism evidence="1">
    <name type="scientific">Musa acuminata subsp. malaccensis</name>
    <name type="common">Wild banana</name>
    <name type="synonym">Musa malaccensis</name>
    <dbReference type="NCBI Taxonomy" id="214687"/>
    <lineage>
        <taxon>Eukaryota</taxon>
        <taxon>Viridiplantae</taxon>
        <taxon>Streptophyta</taxon>
        <taxon>Embryophyta</taxon>
        <taxon>Tracheophyta</taxon>
        <taxon>Spermatophyta</taxon>
        <taxon>Magnoliopsida</taxon>
        <taxon>Liliopsida</taxon>
        <taxon>Zingiberales</taxon>
        <taxon>Musaceae</taxon>
        <taxon>Musa</taxon>
    </lineage>
</organism>
<name>A0A8D7FGF6_MUSAM</name>